<dbReference type="PANTHER" id="PTHR28632">
    <property type="entry name" value="TRANSLATION MACHINERY-ASSOCIATED PROTEIN 7"/>
    <property type="match status" value="1"/>
</dbReference>
<dbReference type="Proteomes" id="UP000224080">
    <property type="component" value="Unassembled WGS sequence"/>
</dbReference>
<evidence type="ECO:0008006" key="4">
    <source>
        <dbReference type="Google" id="ProtNLM"/>
    </source>
</evidence>
<feature type="region of interest" description="Disordered" evidence="1">
    <location>
        <begin position="1"/>
        <end position="91"/>
    </location>
</feature>
<name>A0A2B7XFH9_9EURO</name>
<evidence type="ECO:0000256" key="1">
    <source>
        <dbReference type="SAM" id="MobiDB-lite"/>
    </source>
</evidence>
<gene>
    <name evidence="2" type="ORF">GX51_00193</name>
</gene>
<accession>A0A2B7XFH9</accession>
<sequence>MGGQGRDGEYSPRPHISPLPRLGIDNDSFLGGKAKPLKAPKKERKELDEEDLAFREKQKADAKAKKDLADKAKGKGPMNSGQQGIKKSGKK</sequence>
<protein>
    <recommendedName>
        <fullName evidence="4">Translation machinery-associated protein 7</fullName>
    </recommendedName>
</protein>
<evidence type="ECO:0000313" key="3">
    <source>
        <dbReference type="Proteomes" id="UP000224080"/>
    </source>
</evidence>
<dbReference type="Pfam" id="PF09072">
    <property type="entry name" value="TMA7"/>
    <property type="match status" value="1"/>
</dbReference>
<evidence type="ECO:0000313" key="2">
    <source>
        <dbReference type="EMBL" id="PGH10434.1"/>
    </source>
</evidence>
<dbReference type="EMBL" id="PDNC01000001">
    <property type="protein sequence ID" value="PGH10434.1"/>
    <property type="molecule type" value="Genomic_DNA"/>
</dbReference>
<feature type="compositionally biased region" description="Low complexity" evidence="1">
    <location>
        <begin position="80"/>
        <end position="91"/>
    </location>
</feature>
<dbReference type="STRING" id="2060905.A0A2B7XFH9"/>
<comment type="caution">
    <text evidence="2">The sequence shown here is derived from an EMBL/GenBank/DDBJ whole genome shotgun (WGS) entry which is preliminary data.</text>
</comment>
<keyword evidence="3" id="KW-1185">Reference proteome</keyword>
<feature type="compositionally biased region" description="Basic and acidic residues" evidence="1">
    <location>
        <begin position="1"/>
        <end position="12"/>
    </location>
</feature>
<organism evidence="2 3">
    <name type="scientific">Blastomyces parvus</name>
    <dbReference type="NCBI Taxonomy" id="2060905"/>
    <lineage>
        <taxon>Eukaryota</taxon>
        <taxon>Fungi</taxon>
        <taxon>Dikarya</taxon>
        <taxon>Ascomycota</taxon>
        <taxon>Pezizomycotina</taxon>
        <taxon>Eurotiomycetes</taxon>
        <taxon>Eurotiomycetidae</taxon>
        <taxon>Onygenales</taxon>
        <taxon>Ajellomycetaceae</taxon>
        <taxon>Blastomyces</taxon>
    </lineage>
</organism>
<feature type="compositionally biased region" description="Basic and acidic residues" evidence="1">
    <location>
        <begin position="43"/>
        <end position="73"/>
    </location>
</feature>
<dbReference type="AlphaFoldDB" id="A0A2B7XFH9"/>
<dbReference type="InterPro" id="IPR015157">
    <property type="entry name" value="TMA7"/>
</dbReference>
<proteinExistence type="predicted"/>
<reference evidence="2 3" key="1">
    <citation type="submission" date="2017-10" db="EMBL/GenBank/DDBJ databases">
        <title>Comparative genomics in systemic dimorphic fungi from Ajellomycetaceae.</title>
        <authorList>
            <person name="Munoz J.F."/>
            <person name="Mcewen J.G."/>
            <person name="Clay O.K."/>
            <person name="Cuomo C.A."/>
        </authorList>
    </citation>
    <scope>NUCLEOTIDE SEQUENCE [LARGE SCALE GENOMIC DNA]</scope>
    <source>
        <strain evidence="2 3">UAMH130</strain>
    </source>
</reference>